<dbReference type="EMBL" id="KZ678132">
    <property type="protein sequence ID" value="PSN70306.1"/>
    <property type="molecule type" value="Genomic_DNA"/>
</dbReference>
<keyword evidence="3" id="KW-1185">Reference proteome</keyword>
<protein>
    <submittedName>
        <fullName evidence="2">Uncharacterized protein</fullName>
    </submittedName>
</protein>
<reference evidence="2 3" key="1">
    <citation type="journal article" date="2018" name="Front. Microbiol.">
        <title>Genome-Wide Analysis of Corynespora cassiicola Leaf Fall Disease Putative Effectors.</title>
        <authorList>
            <person name="Lopez D."/>
            <person name="Ribeiro S."/>
            <person name="Label P."/>
            <person name="Fumanal B."/>
            <person name="Venisse J.S."/>
            <person name="Kohler A."/>
            <person name="de Oliveira R.R."/>
            <person name="Labutti K."/>
            <person name="Lipzen A."/>
            <person name="Lail K."/>
            <person name="Bauer D."/>
            <person name="Ohm R.A."/>
            <person name="Barry K.W."/>
            <person name="Spatafora J."/>
            <person name="Grigoriev I.V."/>
            <person name="Martin F.M."/>
            <person name="Pujade-Renaud V."/>
        </authorList>
    </citation>
    <scope>NUCLEOTIDE SEQUENCE [LARGE SCALE GENOMIC DNA]</scope>
    <source>
        <strain evidence="2 3">Philippines</strain>
    </source>
</reference>
<dbReference type="Proteomes" id="UP000240883">
    <property type="component" value="Unassembled WGS sequence"/>
</dbReference>
<dbReference type="AlphaFoldDB" id="A0A2T2NYF3"/>
<feature type="transmembrane region" description="Helical" evidence="1">
    <location>
        <begin position="35"/>
        <end position="53"/>
    </location>
</feature>
<evidence type="ECO:0000256" key="1">
    <source>
        <dbReference type="SAM" id="Phobius"/>
    </source>
</evidence>
<accession>A0A2T2NYF3</accession>
<keyword evidence="1" id="KW-1133">Transmembrane helix</keyword>
<organism evidence="2 3">
    <name type="scientific">Corynespora cassiicola Philippines</name>
    <dbReference type="NCBI Taxonomy" id="1448308"/>
    <lineage>
        <taxon>Eukaryota</taxon>
        <taxon>Fungi</taxon>
        <taxon>Dikarya</taxon>
        <taxon>Ascomycota</taxon>
        <taxon>Pezizomycotina</taxon>
        <taxon>Dothideomycetes</taxon>
        <taxon>Pleosporomycetidae</taxon>
        <taxon>Pleosporales</taxon>
        <taxon>Corynesporascaceae</taxon>
        <taxon>Corynespora</taxon>
    </lineage>
</organism>
<feature type="non-terminal residue" evidence="2">
    <location>
        <position position="70"/>
    </location>
</feature>
<keyword evidence="1" id="KW-0472">Membrane</keyword>
<name>A0A2T2NYF3_CORCC</name>
<keyword evidence="1" id="KW-0812">Transmembrane</keyword>
<evidence type="ECO:0000313" key="2">
    <source>
        <dbReference type="EMBL" id="PSN70306.1"/>
    </source>
</evidence>
<sequence>MERDHGYLIVYLDSRHLVFFFVVRYSPRQINTEVMLFMTLGLVGLVGAAAVDLQHRDAEAPMYGNLTILL</sequence>
<gene>
    <name evidence="2" type="ORF">BS50DRAFT_571575</name>
</gene>
<proteinExistence type="predicted"/>
<evidence type="ECO:0000313" key="3">
    <source>
        <dbReference type="Proteomes" id="UP000240883"/>
    </source>
</evidence>